<comment type="caution">
    <text evidence="1">The sequence shown here is derived from an EMBL/GenBank/DDBJ whole genome shotgun (WGS) entry which is preliminary data.</text>
</comment>
<name>A0A2T9ZL37_9FUNG</name>
<evidence type="ECO:0000313" key="1">
    <source>
        <dbReference type="EMBL" id="PVV05272.1"/>
    </source>
</evidence>
<dbReference type="EMBL" id="MBFS01000020">
    <property type="protein sequence ID" value="PVV05272.1"/>
    <property type="molecule type" value="Genomic_DNA"/>
</dbReference>
<sequence length="210" mass="23784">MEFPDAGIRCSLKDCKKLAQSILTEPLIIVRRLSQGYFVYSLCDLSIRTAPSSSSVPNPVKEIEASREDFFNKLESKKNDKKSLAKSDKISELLEKIKSKKPATPLRKPLERTNTDLGDNQVPESLRLYFVITLNTQDKAKPTPVFVSKKVVIGRALDSWMRFFKRNDSENMVLKLKESSRTLNLGLTFEAQMKTEPLLVNFAGLLISNK</sequence>
<dbReference type="Proteomes" id="UP000245609">
    <property type="component" value="Unassembled WGS sequence"/>
</dbReference>
<gene>
    <name evidence="1" type="ORF">BB560_000212</name>
</gene>
<proteinExistence type="predicted"/>
<reference evidence="1 2" key="1">
    <citation type="journal article" date="2018" name="MBio">
        <title>Comparative Genomics Reveals the Core Gene Toolbox for the Fungus-Insect Symbiosis.</title>
        <authorList>
            <person name="Wang Y."/>
            <person name="Stata M."/>
            <person name="Wang W."/>
            <person name="Stajich J.E."/>
            <person name="White M.M."/>
            <person name="Moncalvo J.M."/>
        </authorList>
    </citation>
    <scope>NUCLEOTIDE SEQUENCE [LARGE SCALE GENOMIC DNA]</scope>
    <source>
        <strain evidence="1 2">SC-DP-2</strain>
    </source>
</reference>
<organism evidence="1 2">
    <name type="scientific">Smittium megazygosporum</name>
    <dbReference type="NCBI Taxonomy" id="133381"/>
    <lineage>
        <taxon>Eukaryota</taxon>
        <taxon>Fungi</taxon>
        <taxon>Fungi incertae sedis</taxon>
        <taxon>Zoopagomycota</taxon>
        <taxon>Kickxellomycotina</taxon>
        <taxon>Harpellomycetes</taxon>
        <taxon>Harpellales</taxon>
        <taxon>Legeriomycetaceae</taxon>
        <taxon>Smittium</taxon>
    </lineage>
</organism>
<evidence type="ECO:0000313" key="2">
    <source>
        <dbReference type="Proteomes" id="UP000245609"/>
    </source>
</evidence>
<protein>
    <submittedName>
        <fullName evidence="1">Uncharacterized protein</fullName>
    </submittedName>
</protein>
<dbReference type="AlphaFoldDB" id="A0A2T9ZL37"/>
<accession>A0A2T9ZL37</accession>
<keyword evidence="2" id="KW-1185">Reference proteome</keyword>